<dbReference type="Proteomes" id="UP000008721">
    <property type="component" value="Chromosome"/>
</dbReference>
<dbReference type="RefSeq" id="WP_013460361.1">
    <property type="nucleotide sequence ID" value="NC_014762.1"/>
</dbReference>
<dbReference type="OrthoDB" id="118633at2"/>
<sequence>MIVRRANYKDIPEMSSLLSELFAIEDDFTVDAEKQSRGLKLLLDTPNAVVLVAEEDECVIGMVSMQSLVSTAIGENVGLIEDMIVTQAHRGKRIGSSLLEALIAESAKKNYGRLSLGADNRNSGAIAFYQKYGFTTSHMGLMYRVNG</sequence>
<dbReference type="eggNOG" id="COG0456">
    <property type="taxonomic scope" value="Bacteria"/>
</dbReference>
<dbReference type="PROSITE" id="PS51186">
    <property type="entry name" value="GNAT"/>
    <property type="match status" value="1"/>
</dbReference>
<dbReference type="PANTHER" id="PTHR10545">
    <property type="entry name" value="DIAMINE N-ACETYLTRANSFERASE"/>
    <property type="match status" value="1"/>
</dbReference>
<dbReference type="GO" id="GO:0008080">
    <property type="term" value="F:N-acetyltransferase activity"/>
    <property type="evidence" value="ECO:0007669"/>
    <property type="project" value="TreeGrafter"/>
</dbReference>
<organism evidence="4 5">
    <name type="scientific">Sulfuricurvum kujiense (strain ATCC BAA-921 / DSM 16994 / JCM 11577 / YK-1)</name>
    <dbReference type="NCBI Taxonomy" id="709032"/>
    <lineage>
        <taxon>Bacteria</taxon>
        <taxon>Pseudomonadati</taxon>
        <taxon>Campylobacterota</taxon>
        <taxon>Epsilonproteobacteria</taxon>
        <taxon>Campylobacterales</taxon>
        <taxon>Sulfurimonadaceae</taxon>
        <taxon>Sulfuricurvum</taxon>
    </lineage>
</organism>
<proteinExistence type="predicted"/>
<dbReference type="KEGG" id="sku:Sulku_1502"/>
<evidence type="ECO:0000256" key="1">
    <source>
        <dbReference type="ARBA" id="ARBA00022679"/>
    </source>
</evidence>
<keyword evidence="5" id="KW-1185">Reference proteome</keyword>
<dbReference type="HOGENOM" id="CLU_013985_34_9_7"/>
<keyword evidence="2" id="KW-0012">Acyltransferase</keyword>
<accession>E4TZQ7</accession>
<evidence type="ECO:0000259" key="3">
    <source>
        <dbReference type="PROSITE" id="PS51186"/>
    </source>
</evidence>
<keyword evidence="1" id="KW-0808">Transferase</keyword>
<reference evidence="4 5" key="1">
    <citation type="journal article" date="2012" name="Stand. Genomic Sci.">
        <title>Complete genome sequence of the sulfur compounds oxidizing chemolithoautotroph Sulfuricurvum kujiense type strain (YK-1(T)).</title>
        <authorList>
            <person name="Han C."/>
            <person name="Kotsyurbenko O."/>
            <person name="Chertkov O."/>
            <person name="Held B."/>
            <person name="Lapidus A."/>
            <person name="Nolan M."/>
            <person name="Lucas S."/>
            <person name="Hammon N."/>
            <person name="Deshpande S."/>
            <person name="Cheng J.F."/>
            <person name="Tapia R."/>
            <person name="Goodwin L.A."/>
            <person name="Pitluck S."/>
            <person name="Liolios K."/>
            <person name="Pagani I."/>
            <person name="Ivanova N."/>
            <person name="Mavromatis K."/>
            <person name="Mikhailova N."/>
            <person name="Pati A."/>
            <person name="Chen A."/>
            <person name="Palaniappan K."/>
            <person name="Land M."/>
            <person name="Hauser L."/>
            <person name="Chang Y.J."/>
            <person name="Jeffries C.D."/>
            <person name="Brambilla E.M."/>
            <person name="Rohde M."/>
            <person name="Spring S."/>
            <person name="Sikorski J."/>
            <person name="Goker M."/>
            <person name="Woyke T."/>
            <person name="Bristow J."/>
            <person name="Eisen J.A."/>
            <person name="Markowitz V."/>
            <person name="Hugenholtz P."/>
            <person name="Kyrpides N.C."/>
            <person name="Klenk H.P."/>
            <person name="Detter J.C."/>
        </authorList>
    </citation>
    <scope>NUCLEOTIDE SEQUENCE [LARGE SCALE GENOMIC DNA]</scope>
    <source>
        <strain evidence="5">ATCC BAA-921 / DSM 16994 / JCM 11577 / YK-1</strain>
    </source>
</reference>
<dbReference type="InterPro" id="IPR051016">
    <property type="entry name" value="Diverse_Substrate_AcTransf"/>
</dbReference>
<dbReference type="Gene3D" id="3.40.630.30">
    <property type="match status" value="1"/>
</dbReference>
<protein>
    <submittedName>
        <fullName evidence="4">GCN5-related N-acetyltransferase</fullName>
    </submittedName>
</protein>
<dbReference type="Pfam" id="PF00583">
    <property type="entry name" value="Acetyltransf_1"/>
    <property type="match status" value="1"/>
</dbReference>
<evidence type="ECO:0000313" key="4">
    <source>
        <dbReference type="EMBL" id="ADR34164.1"/>
    </source>
</evidence>
<dbReference type="CDD" id="cd04301">
    <property type="entry name" value="NAT_SF"/>
    <property type="match status" value="1"/>
</dbReference>
<gene>
    <name evidence="4" type="ordered locus">Sulku_1502</name>
</gene>
<name>E4TZQ7_SULKY</name>
<dbReference type="PANTHER" id="PTHR10545:SF29">
    <property type="entry name" value="GH14572P-RELATED"/>
    <property type="match status" value="1"/>
</dbReference>
<dbReference type="STRING" id="709032.Sulku_1502"/>
<dbReference type="AlphaFoldDB" id="E4TZQ7"/>
<evidence type="ECO:0000313" key="5">
    <source>
        <dbReference type="Proteomes" id="UP000008721"/>
    </source>
</evidence>
<dbReference type="InterPro" id="IPR000182">
    <property type="entry name" value="GNAT_dom"/>
</dbReference>
<dbReference type="InterPro" id="IPR016181">
    <property type="entry name" value="Acyl_CoA_acyltransferase"/>
</dbReference>
<dbReference type="EMBL" id="CP002355">
    <property type="protein sequence ID" value="ADR34164.1"/>
    <property type="molecule type" value="Genomic_DNA"/>
</dbReference>
<dbReference type="SUPFAM" id="SSF55729">
    <property type="entry name" value="Acyl-CoA N-acyltransferases (Nat)"/>
    <property type="match status" value="1"/>
</dbReference>
<evidence type="ECO:0000256" key="2">
    <source>
        <dbReference type="ARBA" id="ARBA00023315"/>
    </source>
</evidence>
<feature type="domain" description="N-acetyltransferase" evidence="3">
    <location>
        <begin position="1"/>
        <end position="147"/>
    </location>
</feature>